<accession>A0ABN9YGE2</accession>
<proteinExistence type="predicted"/>
<sequence length="301" mass="33080">MHRGTEQLVPLYQSCRANNGTGRLEAKKKDVSIEDCMELARAACQSSFGMEYPSGYGGEDRAECVLGGGIADLIEVGDVDCTAWTNEGNPMGGAFRLAVYSVVGKKDRGGGGQGARAGVRGHPVHDPVLLRGHGAQRGGHLGPDSAGLERHLRLRRLHGSPRLDRRQGPGWQRQQGHDCVLDKRAALPGRLGNGRRGRPVQGAQLDREGRSRRGVCAPAAQEVADREGAGQQGLLRQYLRHVRVQLRLLRRYGGDVPRRGAEVRRERPEVQGGVWRRRDERLGRRFVRAAVHEPGRRYLLG</sequence>
<protein>
    <submittedName>
        <fullName evidence="2">Uncharacterized protein</fullName>
    </submittedName>
</protein>
<feature type="region of interest" description="Disordered" evidence="1">
    <location>
        <begin position="188"/>
        <end position="214"/>
    </location>
</feature>
<keyword evidence="3" id="KW-1185">Reference proteome</keyword>
<reference evidence="2" key="1">
    <citation type="submission" date="2023-10" db="EMBL/GenBank/DDBJ databases">
        <authorList>
            <person name="Chen Y."/>
            <person name="Shah S."/>
            <person name="Dougan E. K."/>
            <person name="Thang M."/>
            <person name="Chan C."/>
        </authorList>
    </citation>
    <scope>NUCLEOTIDE SEQUENCE [LARGE SCALE GENOMIC DNA]</scope>
</reference>
<name>A0ABN9YGE2_9DINO</name>
<evidence type="ECO:0000313" key="3">
    <source>
        <dbReference type="Proteomes" id="UP001189429"/>
    </source>
</evidence>
<evidence type="ECO:0000313" key="2">
    <source>
        <dbReference type="EMBL" id="CAK0911853.1"/>
    </source>
</evidence>
<dbReference type="EMBL" id="CAUYUJ010022654">
    <property type="protein sequence ID" value="CAK0911853.1"/>
    <property type="molecule type" value="Genomic_DNA"/>
</dbReference>
<evidence type="ECO:0000256" key="1">
    <source>
        <dbReference type="SAM" id="MobiDB-lite"/>
    </source>
</evidence>
<dbReference type="Proteomes" id="UP001189429">
    <property type="component" value="Unassembled WGS sequence"/>
</dbReference>
<comment type="caution">
    <text evidence="2">The sequence shown here is derived from an EMBL/GenBank/DDBJ whole genome shotgun (WGS) entry which is preliminary data.</text>
</comment>
<gene>
    <name evidence="2" type="ORF">PCOR1329_LOCUS85599</name>
</gene>
<organism evidence="2 3">
    <name type="scientific">Prorocentrum cordatum</name>
    <dbReference type="NCBI Taxonomy" id="2364126"/>
    <lineage>
        <taxon>Eukaryota</taxon>
        <taxon>Sar</taxon>
        <taxon>Alveolata</taxon>
        <taxon>Dinophyceae</taxon>
        <taxon>Prorocentrales</taxon>
        <taxon>Prorocentraceae</taxon>
        <taxon>Prorocentrum</taxon>
    </lineage>
</organism>